<dbReference type="NCBIfam" id="TIGR03604">
    <property type="entry name" value="TOMM_cyclo_SagD"/>
    <property type="match status" value="1"/>
</dbReference>
<dbReference type="Pfam" id="PF02624">
    <property type="entry name" value="YcaO"/>
    <property type="match status" value="1"/>
</dbReference>
<evidence type="ECO:0000259" key="1">
    <source>
        <dbReference type="PROSITE" id="PS51664"/>
    </source>
</evidence>
<dbReference type="InterPro" id="IPR027624">
    <property type="entry name" value="TOMM_cyclo_SagD"/>
</dbReference>
<name>A0ABT9XX36_9BACI</name>
<dbReference type="GO" id="GO:0005840">
    <property type="term" value="C:ribosome"/>
    <property type="evidence" value="ECO:0007669"/>
    <property type="project" value="UniProtKB-KW"/>
</dbReference>
<dbReference type="EMBL" id="JAUSTW010000005">
    <property type="protein sequence ID" value="MDQ0200064.1"/>
    <property type="molecule type" value="Genomic_DNA"/>
</dbReference>
<comment type="caution">
    <text evidence="2">The sequence shown here is derived from an EMBL/GenBank/DDBJ whole genome shotgun (WGS) entry which is preliminary data.</text>
</comment>
<keyword evidence="3" id="KW-1185">Reference proteome</keyword>
<protein>
    <submittedName>
        <fullName evidence="2">Ribosomal protein S12 methylthiotransferase accessory factor</fullName>
    </submittedName>
</protein>
<sequence>MVAQILIEGEGILAECVGRLLSDQYNVRRRSDSVEVPEDTDLALVLQDGWYPSIYQKAEEKFRSSGIPWLRGVVSFGEGIIGPIVLPDGQGCSLCADIRRIIAGPDSLQMWSLQVSMPKEEGSLRDAWASRTGLMQMAFLISKEVQRILNGERAYLENRVYITNLRTLLTSSHFFLPDPKCPVCSPIPEDTATLAQISIKSSPKISKDSYRCLSISELKSVLDKEYLDYRTGVMNGRMQDYRLPFADVLVNMPLFGADEGVAGRSNSYEMSELTAILEGLERYCGLEPRGKKTVIRGSYRNLEKIALHPERVGLHDHEQYAKVNFPFKPFHLDAQMNWVWGYSFLQERPILVPELLAYYSLGYREGLVYETSNGCAVGGSLEEAIFHAIMEVVERDSFLLTWYAKLPLPRLDLGSADDKELQLMVDRIREVAGYDLYFYNSTMEHGIPSVWAVAKNRKSKGVNIICAAGANPNPVNAVKSAIYELAGMMYRHDEKLEENRKQYERMLLDPFEVKTMEDHGMLYGLPEAEERLNFLLNNKQPLRTFKEEFKPQPTYKDLKDDLENILQRLRRFNLEVIVVDQSTPITKRNGLFCVKVLIPGMLPMTFGHHLTRVKGLERVLNVPMKLGFTMQPLEYEQLNPYPHPFP</sequence>
<dbReference type="NCBIfam" id="TIGR03882">
    <property type="entry name" value="cyclo_dehyd_2"/>
    <property type="match status" value="1"/>
</dbReference>
<evidence type="ECO:0000313" key="3">
    <source>
        <dbReference type="Proteomes" id="UP001224122"/>
    </source>
</evidence>
<evidence type="ECO:0000313" key="2">
    <source>
        <dbReference type="EMBL" id="MDQ0200064.1"/>
    </source>
</evidence>
<dbReference type="RefSeq" id="WP_307409558.1">
    <property type="nucleotide sequence ID" value="NZ_JAUSTW010000005.1"/>
</dbReference>
<keyword evidence="2" id="KW-0689">Ribosomal protein</keyword>
<dbReference type="SUPFAM" id="SSF69572">
    <property type="entry name" value="Activating enzymes of the ubiquitin-like proteins"/>
    <property type="match status" value="1"/>
</dbReference>
<gene>
    <name evidence="2" type="ORF">J2S10_003247</name>
</gene>
<dbReference type="PANTHER" id="PTHR37809:SF1">
    <property type="entry name" value="RIBOSOMAL PROTEIN S12 METHYLTHIOTRANSFERASE ACCESSORY FACTOR YCAO"/>
    <property type="match status" value="1"/>
</dbReference>
<organism evidence="2 3">
    <name type="scientific">Neobacillus ginsengisoli</name>
    <dbReference type="NCBI Taxonomy" id="904295"/>
    <lineage>
        <taxon>Bacteria</taxon>
        <taxon>Bacillati</taxon>
        <taxon>Bacillota</taxon>
        <taxon>Bacilli</taxon>
        <taxon>Bacillales</taxon>
        <taxon>Bacillaceae</taxon>
        <taxon>Neobacillus</taxon>
    </lineage>
</organism>
<dbReference type="InterPro" id="IPR003776">
    <property type="entry name" value="YcaO-like_dom"/>
</dbReference>
<dbReference type="Proteomes" id="UP001224122">
    <property type="component" value="Unassembled WGS sequence"/>
</dbReference>
<dbReference type="PANTHER" id="PTHR37809">
    <property type="entry name" value="RIBOSOMAL PROTEIN S12 METHYLTHIOTRANSFERASE ACCESSORY FACTOR YCAO"/>
    <property type="match status" value="1"/>
</dbReference>
<dbReference type="Gene3D" id="3.30.40.250">
    <property type="match status" value="1"/>
</dbReference>
<dbReference type="InterPro" id="IPR022291">
    <property type="entry name" value="Bacteriocin_synth_cyclodeHase"/>
</dbReference>
<feature type="domain" description="YcaO" evidence="1">
    <location>
        <begin position="263"/>
        <end position="646"/>
    </location>
</feature>
<accession>A0ABT9XX36</accession>
<dbReference type="Gene3D" id="3.30.160.660">
    <property type="match status" value="1"/>
</dbReference>
<dbReference type="Gene3D" id="3.30.1330.230">
    <property type="match status" value="1"/>
</dbReference>
<reference evidence="2 3" key="1">
    <citation type="submission" date="2023-07" db="EMBL/GenBank/DDBJ databases">
        <title>Genomic Encyclopedia of Type Strains, Phase IV (KMG-IV): sequencing the most valuable type-strain genomes for metagenomic binning, comparative biology and taxonomic classification.</title>
        <authorList>
            <person name="Goeker M."/>
        </authorList>
    </citation>
    <scope>NUCLEOTIDE SEQUENCE [LARGE SCALE GENOMIC DNA]</scope>
    <source>
        <strain evidence="2 3">DSM 27594</strain>
    </source>
</reference>
<dbReference type="Gene3D" id="3.40.50.720">
    <property type="entry name" value="NAD(P)-binding Rossmann-like Domain"/>
    <property type="match status" value="1"/>
</dbReference>
<keyword evidence="2" id="KW-0687">Ribonucleoprotein</keyword>
<proteinExistence type="predicted"/>
<dbReference type="InterPro" id="IPR035985">
    <property type="entry name" value="Ubiquitin-activating_enz"/>
</dbReference>
<dbReference type="PROSITE" id="PS51664">
    <property type="entry name" value="YCAO"/>
    <property type="match status" value="1"/>
</dbReference>